<dbReference type="RefSeq" id="WP_073104855.1">
    <property type="nucleotide sequence ID" value="NZ_FQXE01000009.1"/>
</dbReference>
<gene>
    <name evidence="2" type="ORF">SAMN04488135_109112</name>
</gene>
<proteinExistence type="predicted"/>
<dbReference type="EMBL" id="FQXE01000009">
    <property type="protein sequence ID" value="SHI11676.1"/>
    <property type="molecule type" value="Genomic_DNA"/>
</dbReference>
<dbReference type="STRING" id="658167.SAMN04488135_109112"/>
<name>A0A1M5YI43_9BURK</name>
<reference evidence="2 3" key="1">
    <citation type="submission" date="2016-11" db="EMBL/GenBank/DDBJ databases">
        <authorList>
            <person name="Jaros S."/>
            <person name="Januszkiewicz K."/>
            <person name="Wedrychowicz H."/>
        </authorList>
    </citation>
    <scope>NUCLEOTIDE SEQUENCE [LARGE SCALE GENOMIC DNA]</scope>
    <source>
        <strain evidence="2 3">CGMCC 1.10190</strain>
    </source>
</reference>
<evidence type="ECO:0000313" key="2">
    <source>
        <dbReference type="EMBL" id="SHI11676.1"/>
    </source>
</evidence>
<accession>A0A1M5YI43</accession>
<organism evidence="2 3">
    <name type="scientific">Pollutimonas bauzanensis</name>
    <dbReference type="NCBI Taxonomy" id="658167"/>
    <lineage>
        <taxon>Bacteria</taxon>
        <taxon>Pseudomonadati</taxon>
        <taxon>Pseudomonadota</taxon>
        <taxon>Betaproteobacteria</taxon>
        <taxon>Burkholderiales</taxon>
        <taxon>Alcaligenaceae</taxon>
        <taxon>Pollutimonas</taxon>
    </lineage>
</organism>
<keyword evidence="3" id="KW-1185">Reference proteome</keyword>
<evidence type="ECO:0000313" key="3">
    <source>
        <dbReference type="Proteomes" id="UP000184226"/>
    </source>
</evidence>
<dbReference type="AlphaFoldDB" id="A0A1M5YI43"/>
<sequence>MFTRTYSRWKRLAQLRQDDAPGPPEPEAEVETTSTSVSQADADMAALIAKFHAIRAQNRGVQVVYFIGRWIARPILWWPVKYIYRYVDWEYNREVARRRKEEAKRRRRLFF</sequence>
<feature type="region of interest" description="Disordered" evidence="1">
    <location>
        <begin position="17"/>
        <end position="36"/>
    </location>
</feature>
<protein>
    <submittedName>
        <fullName evidence="2">Uncharacterized protein</fullName>
    </submittedName>
</protein>
<dbReference type="Proteomes" id="UP000184226">
    <property type="component" value="Unassembled WGS sequence"/>
</dbReference>
<evidence type="ECO:0000256" key="1">
    <source>
        <dbReference type="SAM" id="MobiDB-lite"/>
    </source>
</evidence>